<dbReference type="AlphaFoldDB" id="A0A4C1XQT9"/>
<sequence>MKPLINNTRSLSAGLTRVTESPRWHVRYGFSSGLVACVLTAICVETEAEVEKGLGSKSNLGAQLDSKPWLVSELEEVPGTKVEKIVNARVRFHTSFARDSARVYIK</sequence>
<name>A0A4C1XQT9_EUMVA</name>
<dbReference type="EMBL" id="BGZK01000952">
    <property type="protein sequence ID" value="GBP66231.1"/>
    <property type="molecule type" value="Genomic_DNA"/>
</dbReference>
<evidence type="ECO:0000313" key="2">
    <source>
        <dbReference type="Proteomes" id="UP000299102"/>
    </source>
</evidence>
<comment type="caution">
    <text evidence="1">The sequence shown here is derived from an EMBL/GenBank/DDBJ whole genome shotgun (WGS) entry which is preliminary data.</text>
</comment>
<protein>
    <submittedName>
        <fullName evidence="1">Uncharacterized protein</fullName>
    </submittedName>
</protein>
<evidence type="ECO:0000313" key="1">
    <source>
        <dbReference type="EMBL" id="GBP66231.1"/>
    </source>
</evidence>
<accession>A0A4C1XQT9</accession>
<reference evidence="1 2" key="1">
    <citation type="journal article" date="2019" name="Commun. Biol.">
        <title>The bagworm genome reveals a unique fibroin gene that provides high tensile strength.</title>
        <authorList>
            <person name="Kono N."/>
            <person name="Nakamura H."/>
            <person name="Ohtoshi R."/>
            <person name="Tomita M."/>
            <person name="Numata K."/>
            <person name="Arakawa K."/>
        </authorList>
    </citation>
    <scope>NUCLEOTIDE SEQUENCE [LARGE SCALE GENOMIC DNA]</scope>
</reference>
<organism evidence="1 2">
    <name type="scientific">Eumeta variegata</name>
    <name type="common">Bagworm moth</name>
    <name type="synonym">Eumeta japonica</name>
    <dbReference type="NCBI Taxonomy" id="151549"/>
    <lineage>
        <taxon>Eukaryota</taxon>
        <taxon>Metazoa</taxon>
        <taxon>Ecdysozoa</taxon>
        <taxon>Arthropoda</taxon>
        <taxon>Hexapoda</taxon>
        <taxon>Insecta</taxon>
        <taxon>Pterygota</taxon>
        <taxon>Neoptera</taxon>
        <taxon>Endopterygota</taxon>
        <taxon>Lepidoptera</taxon>
        <taxon>Glossata</taxon>
        <taxon>Ditrysia</taxon>
        <taxon>Tineoidea</taxon>
        <taxon>Psychidae</taxon>
        <taxon>Oiketicinae</taxon>
        <taxon>Eumeta</taxon>
    </lineage>
</organism>
<keyword evidence="2" id="KW-1185">Reference proteome</keyword>
<gene>
    <name evidence="1" type="ORF">EVAR_85601_1</name>
</gene>
<dbReference type="Proteomes" id="UP000299102">
    <property type="component" value="Unassembled WGS sequence"/>
</dbReference>
<proteinExistence type="predicted"/>